<dbReference type="KEGG" id="ssun:H9Q77_14470"/>
<dbReference type="PANTHER" id="PTHR43130">
    <property type="entry name" value="ARAC-FAMILY TRANSCRIPTIONAL REGULATOR"/>
    <property type="match status" value="1"/>
</dbReference>
<reference evidence="2 3" key="1">
    <citation type="submission" date="2020-08" db="EMBL/GenBank/DDBJ databases">
        <authorList>
            <person name="Liu C."/>
            <person name="Sun Q."/>
        </authorList>
    </citation>
    <scope>NUCLEOTIDE SEQUENCE [LARGE SCALE GENOMIC DNA]</scope>
    <source>
        <strain evidence="2 3">NSJ-8</strain>
    </source>
</reference>
<accession>A0A7G9FUM0</accession>
<gene>
    <name evidence="2" type="ORF">H9Q77_14470</name>
</gene>
<organism evidence="2 3">
    <name type="scientific">Simiaoa sunii</name>
    <dbReference type="NCBI Taxonomy" id="2763672"/>
    <lineage>
        <taxon>Bacteria</taxon>
        <taxon>Bacillati</taxon>
        <taxon>Bacillota</taxon>
        <taxon>Clostridia</taxon>
        <taxon>Lachnospirales</taxon>
        <taxon>Lachnospiraceae</taxon>
        <taxon>Simiaoa</taxon>
    </lineage>
</organism>
<sequence length="171" mass="19284">MKTMVLLYDTSCIYEIVILNYFLNATGKEMIFVSPEGNPVMATEGYRIEAEDRLDHVNPGDVELLIIPGGDITQIDTPEVWEYLKNVHDSNGRIAAICAGVDVLEHAGLLEDAESIHSCEKDVVTSHRITTSRANGYVDFAIEVAKQMELFEDEADLQETIAFWREFQRVE</sequence>
<dbReference type="SUPFAM" id="SSF52317">
    <property type="entry name" value="Class I glutamine amidotransferase-like"/>
    <property type="match status" value="1"/>
</dbReference>
<name>A0A7G9FUM0_9FIRM</name>
<protein>
    <submittedName>
        <fullName evidence="2">DJ-1/PfpI family protein</fullName>
    </submittedName>
</protein>
<dbReference type="GO" id="GO:0006355">
    <property type="term" value="P:regulation of DNA-templated transcription"/>
    <property type="evidence" value="ECO:0007669"/>
    <property type="project" value="TreeGrafter"/>
</dbReference>
<dbReference type="AlphaFoldDB" id="A0A7G9FUM0"/>
<dbReference type="EMBL" id="CP060633">
    <property type="protein sequence ID" value="QNM02252.1"/>
    <property type="molecule type" value="Genomic_DNA"/>
</dbReference>
<proteinExistence type="predicted"/>
<dbReference type="PANTHER" id="PTHR43130:SF3">
    <property type="entry name" value="HTH-TYPE TRANSCRIPTIONAL REGULATOR RV1931C"/>
    <property type="match status" value="1"/>
</dbReference>
<keyword evidence="3" id="KW-1185">Reference proteome</keyword>
<dbReference type="RefSeq" id="WP_118547550.1">
    <property type="nucleotide sequence ID" value="NZ_CP060633.1"/>
</dbReference>
<feature type="domain" description="DJ-1/PfpI" evidence="1">
    <location>
        <begin position="2"/>
        <end position="113"/>
    </location>
</feature>
<dbReference type="InterPro" id="IPR002818">
    <property type="entry name" value="DJ-1/PfpI"/>
</dbReference>
<dbReference type="Proteomes" id="UP000515981">
    <property type="component" value="Chromosome"/>
</dbReference>
<dbReference type="Pfam" id="PF01965">
    <property type="entry name" value="DJ-1_PfpI"/>
    <property type="match status" value="1"/>
</dbReference>
<dbReference type="InterPro" id="IPR029062">
    <property type="entry name" value="Class_I_gatase-like"/>
</dbReference>
<dbReference type="Gene3D" id="3.40.50.880">
    <property type="match status" value="1"/>
</dbReference>
<evidence type="ECO:0000313" key="3">
    <source>
        <dbReference type="Proteomes" id="UP000515981"/>
    </source>
</evidence>
<evidence type="ECO:0000259" key="1">
    <source>
        <dbReference type="Pfam" id="PF01965"/>
    </source>
</evidence>
<evidence type="ECO:0000313" key="2">
    <source>
        <dbReference type="EMBL" id="QNM02252.1"/>
    </source>
</evidence>
<dbReference type="InterPro" id="IPR052158">
    <property type="entry name" value="INH-QAR"/>
</dbReference>